<organism evidence="2 3">
    <name type="scientific">Salinigranum rubrum</name>
    <dbReference type="NCBI Taxonomy" id="755307"/>
    <lineage>
        <taxon>Archaea</taxon>
        <taxon>Methanobacteriati</taxon>
        <taxon>Methanobacteriota</taxon>
        <taxon>Stenosarchaea group</taxon>
        <taxon>Halobacteria</taxon>
        <taxon>Halobacteriales</taxon>
        <taxon>Haloferacaceae</taxon>
        <taxon>Salinigranum</taxon>
    </lineage>
</organism>
<evidence type="ECO:0000256" key="1">
    <source>
        <dbReference type="SAM" id="Phobius"/>
    </source>
</evidence>
<sequence>MRPKTLAIAGSLLVGLATFAFVGFGVTHLIARRAAIGATTEASPLIGAPAGVTAAIVSGLVTYYVLWRHFGVRTA</sequence>
<accession>A0A2I8VJ93</accession>
<dbReference type="OrthoDB" id="339494at2157"/>
<keyword evidence="3" id="KW-1185">Reference proteome</keyword>
<dbReference type="Proteomes" id="UP000236584">
    <property type="component" value="Chromosome"/>
</dbReference>
<evidence type="ECO:0000313" key="3">
    <source>
        <dbReference type="Proteomes" id="UP000236584"/>
    </source>
</evidence>
<reference evidence="2 3" key="1">
    <citation type="submission" date="2018-01" db="EMBL/GenBank/DDBJ databases">
        <title>Complete genome sequence of Salinigranum rubrum GX10T, an extremely halophilic archaeon isolated from a marine solar saltern.</title>
        <authorList>
            <person name="Han S."/>
        </authorList>
    </citation>
    <scope>NUCLEOTIDE SEQUENCE [LARGE SCALE GENOMIC DNA]</scope>
    <source>
        <strain evidence="2 3">GX10</strain>
    </source>
</reference>
<dbReference type="KEGG" id="srub:C2R22_10330"/>
<keyword evidence="1" id="KW-0472">Membrane</keyword>
<gene>
    <name evidence="2" type="ORF">C2R22_10330</name>
</gene>
<dbReference type="AlphaFoldDB" id="A0A2I8VJ93"/>
<dbReference type="RefSeq" id="WP_103425685.1">
    <property type="nucleotide sequence ID" value="NZ_CP026309.1"/>
</dbReference>
<proteinExistence type="predicted"/>
<evidence type="ECO:0000313" key="2">
    <source>
        <dbReference type="EMBL" id="AUV81996.1"/>
    </source>
</evidence>
<dbReference type="EMBL" id="CP026309">
    <property type="protein sequence ID" value="AUV81996.1"/>
    <property type="molecule type" value="Genomic_DNA"/>
</dbReference>
<dbReference type="GeneID" id="35592491"/>
<name>A0A2I8VJ93_9EURY</name>
<keyword evidence="1" id="KW-0812">Transmembrane</keyword>
<keyword evidence="1" id="KW-1133">Transmembrane helix</keyword>
<protein>
    <submittedName>
        <fullName evidence="2">Uncharacterized protein</fullName>
    </submittedName>
</protein>
<feature type="transmembrane region" description="Helical" evidence="1">
    <location>
        <begin position="45"/>
        <end position="66"/>
    </location>
</feature>